<gene>
    <name evidence="1" type="ORF">UFOPK3010_00427</name>
</gene>
<proteinExistence type="predicted"/>
<organism evidence="1">
    <name type="scientific">freshwater metagenome</name>
    <dbReference type="NCBI Taxonomy" id="449393"/>
    <lineage>
        <taxon>unclassified sequences</taxon>
        <taxon>metagenomes</taxon>
        <taxon>ecological metagenomes</taxon>
    </lineage>
</organism>
<accession>A0A6J6XPC0</accession>
<evidence type="ECO:0000313" key="1">
    <source>
        <dbReference type="EMBL" id="CAB4797985.1"/>
    </source>
</evidence>
<dbReference type="EMBL" id="CAFAAM010000040">
    <property type="protein sequence ID" value="CAB4797985.1"/>
    <property type="molecule type" value="Genomic_DNA"/>
</dbReference>
<reference evidence="1" key="1">
    <citation type="submission" date="2020-05" db="EMBL/GenBank/DDBJ databases">
        <authorList>
            <person name="Chiriac C."/>
            <person name="Salcher M."/>
            <person name="Ghai R."/>
            <person name="Kavagutti S V."/>
        </authorList>
    </citation>
    <scope>NUCLEOTIDE SEQUENCE</scope>
</reference>
<dbReference type="AlphaFoldDB" id="A0A6J6XPC0"/>
<name>A0A6J6XPC0_9ZZZZ</name>
<sequence>MRPSIAAAEDDVGVIPQFASHVPMSIVIVGSAWPQDRAEIVGDDNVDERVEWFGVAAFGSDIAYFASGESLIRSAERVANDVVSESGKAAEHARLFAVGTGDHHSARCLVAQHLDAFRNRCVEDRSPSGHQIECAVISKTHVHRNDHWHSECHDPTADFACVLRDRKMAVDATGVARVNNKQVPVERSVGPHRHCWQEFEF</sequence>
<protein>
    <submittedName>
        <fullName evidence="1">Unannotated protein</fullName>
    </submittedName>
</protein>